<dbReference type="Proteomes" id="UP001343257">
    <property type="component" value="Unassembled WGS sequence"/>
</dbReference>
<sequence length="137" mass="15422">MLGHTFKKMAKKTVEAQNLLSMVPMLTDRISSVQKDEERVTLILPRKSWLERQSVKWLKQPEDIRIHLDDLGSAVVSRCGGHLSVAQIADELHLQFGEKAEPLLPRLAKFLEVLEANALLAWQPSTADQNEKSAVNV</sequence>
<evidence type="ECO:0000313" key="1">
    <source>
        <dbReference type="EMBL" id="MED5016987.1"/>
    </source>
</evidence>
<dbReference type="RefSeq" id="WP_328276365.1">
    <property type="nucleotide sequence ID" value="NZ_JARTLD010000015.1"/>
</dbReference>
<dbReference type="EMBL" id="JARTLD010000015">
    <property type="protein sequence ID" value="MED5016987.1"/>
    <property type="molecule type" value="Genomic_DNA"/>
</dbReference>
<dbReference type="Pfam" id="PF05402">
    <property type="entry name" value="PqqD"/>
    <property type="match status" value="1"/>
</dbReference>
<comment type="caution">
    <text evidence="1">The sequence shown here is derived from an EMBL/GenBank/DDBJ whole genome shotgun (WGS) entry which is preliminary data.</text>
</comment>
<protein>
    <submittedName>
        <fullName evidence="1">PqqD family peptide modification chaperone</fullName>
    </submittedName>
</protein>
<evidence type="ECO:0000313" key="2">
    <source>
        <dbReference type="Proteomes" id="UP001343257"/>
    </source>
</evidence>
<dbReference type="InterPro" id="IPR008792">
    <property type="entry name" value="PQQD"/>
</dbReference>
<dbReference type="Gene3D" id="1.10.10.1150">
    <property type="entry name" value="Coenzyme PQQ synthesis protein D (PqqD)"/>
    <property type="match status" value="1"/>
</dbReference>
<name>A0ABU6PQ82_9BACL</name>
<keyword evidence="2" id="KW-1185">Reference proteome</keyword>
<organism evidence="1 2">
    <name type="scientific">Paenibacillus chibensis</name>
    <dbReference type="NCBI Taxonomy" id="59846"/>
    <lineage>
        <taxon>Bacteria</taxon>
        <taxon>Bacillati</taxon>
        <taxon>Bacillota</taxon>
        <taxon>Bacilli</taxon>
        <taxon>Bacillales</taxon>
        <taxon>Paenibacillaceae</taxon>
        <taxon>Paenibacillus</taxon>
    </lineage>
</organism>
<gene>
    <name evidence="1" type="ORF">P9847_06665</name>
</gene>
<reference evidence="1 2" key="1">
    <citation type="submission" date="2023-03" db="EMBL/GenBank/DDBJ databases">
        <title>Bacillus Genome Sequencing.</title>
        <authorList>
            <person name="Dunlap C."/>
        </authorList>
    </citation>
    <scope>NUCLEOTIDE SEQUENCE [LARGE SCALE GENOMIC DNA]</scope>
    <source>
        <strain evidence="1 2">NRS-52</strain>
    </source>
</reference>
<proteinExistence type="predicted"/>
<dbReference type="InterPro" id="IPR041881">
    <property type="entry name" value="PqqD_sf"/>
</dbReference>
<accession>A0ABU6PQ82</accession>